<name>A0A195EUN6_9HYME</name>
<organism evidence="2 3">
    <name type="scientific">Trachymyrmex septentrionalis</name>
    <dbReference type="NCBI Taxonomy" id="34720"/>
    <lineage>
        <taxon>Eukaryota</taxon>
        <taxon>Metazoa</taxon>
        <taxon>Ecdysozoa</taxon>
        <taxon>Arthropoda</taxon>
        <taxon>Hexapoda</taxon>
        <taxon>Insecta</taxon>
        <taxon>Pterygota</taxon>
        <taxon>Neoptera</taxon>
        <taxon>Endopterygota</taxon>
        <taxon>Hymenoptera</taxon>
        <taxon>Apocrita</taxon>
        <taxon>Aculeata</taxon>
        <taxon>Formicoidea</taxon>
        <taxon>Formicidae</taxon>
        <taxon>Myrmicinae</taxon>
        <taxon>Trachymyrmex</taxon>
    </lineage>
</organism>
<dbReference type="PANTHER" id="PTHR47326">
    <property type="entry name" value="TRANSPOSABLE ELEMENT TC3 TRANSPOSASE-LIKE PROTEIN"/>
    <property type="match status" value="1"/>
</dbReference>
<sequence length="135" mass="16048">MIFVYGECRQIMREAVRLYAERFPDCVHPSFSVFSNIVQTFQGIGSMDNKKTQTNQESLHQELHGNDFQNHVQFCEWALKLQEDDMFVTKILFIDAAIYYTNLLNRKFGHRWIDRSGNNRWATRSPELTPMDFYL</sequence>
<keyword evidence="3" id="KW-1185">Reference proteome</keyword>
<reference evidence="2 3" key="1">
    <citation type="submission" date="2016-03" db="EMBL/GenBank/DDBJ databases">
        <title>Trachymyrmex septentrionalis WGS genome.</title>
        <authorList>
            <person name="Nygaard S."/>
            <person name="Hu H."/>
            <person name="Boomsma J."/>
            <person name="Zhang G."/>
        </authorList>
    </citation>
    <scope>NUCLEOTIDE SEQUENCE [LARGE SCALE GENOMIC DNA]</scope>
    <source>
        <strain evidence="2">Tsep2-gDNA-1</strain>
        <tissue evidence="2">Whole body</tissue>
    </source>
</reference>
<dbReference type="AlphaFoldDB" id="A0A195EUN6"/>
<evidence type="ECO:0000313" key="2">
    <source>
        <dbReference type="EMBL" id="KYN31594.1"/>
    </source>
</evidence>
<dbReference type="PANTHER" id="PTHR47326:SF1">
    <property type="entry name" value="HTH PSQ-TYPE DOMAIN-CONTAINING PROTEIN"/>
    <property type="match status" value="1"/>
</dbReference>
<accession>A0A195EUN6</accession>
<evidence type="ECO:0000313" key="3">
    <source>
        <dbReference type="Proteomes" id="UP000078541"/>
    </source>
</evidence>
<dbReference type="EMBL" id="KQ981975">
    <property type="protein sequence ID" value="KYN31594.1"/>
    <property type="molecule type" value="Genomic_DNA"/>
</dbReference>
<feature type="domain" description="DUF4817" evidence="1">
    <location>
        <begin position="1"/>
        <end position="46"/>
    </location>
</feature>
<dbReference type="Proteomes" id="UP000078541">
    <property type="component" value="Unassembled WGS sequence"/>
</dbReference>
<gene>
    <name evidence="2" type="ORF">ALC56_14092</name>
</gene>
<proteinExistence type="predicted"/>
<dbReference type="Pfam" id="PF16087">
    <property type="entry name" value="DUF4817"/>
    <property type="match status" value="1"/>
</dbReference>
<dbReference type="InterPro" id="IPR032135">
    <property type="entry name" value="DUF4817"/>
</dbReference>
<protein>
    <recommendedName>
        <fullName evidence="1">DUF4817 domain-containing protein</fullName>
    </recommendedName>
</protein>
<evidence type="ECO:0000259" key="1">
    <source>
        <dbReference type="Pfam" id="PF16087"/>
    </source>
</evidence>
<dbReference type="STRING" id="34720.A0A195EUN6"/>